<proteinExistence type="predicted"/>
<dbReference type="AlphaFoldDB" id="A0AAQ3JQP8"/>
<dbReference type="PANTHER" id="PTHR31050">
    <property type="entry name" value="OS08G0413200 PROTEIN"/>
    <property type="match status" value="1"/>
</dbReference>
<dbReference type="Proteomes" id="UP001327560">
    <property type="component" value="Chromosome 1"/>
</dbReference>
<accession>A0AAQ3JQP8</accession>
<keyword evidence="2" id="KW-1185">Reference proteome</keyword>
<evidence type="ECO:0000313" key="1">
    <source>
        <dbReference type="EMBL" id="WOK94519.1"/>
    </source>
</evidence>
<dbReference type="EMBL" id="CP136890">
    <property type="protein sequence ID" value="WOK94519.1"/>
    <property type="molecule type" value="Genomic_DNA"/>
</dbReference>
<dbReference type="PANTHER" id="PTHR31050:SF3">
    <property type="entry name" value="OS08G0412800 PROTEIN"/>
    <property type="match status" value="1"/>
</dbReference>
<reference evidence="1 2" key="1">
    <citation type="submission" date="2023-10" db="EMBL/GenBank/DDBJ databases">
        <title>Chromosome-scale genome assembly provides insights into flower coloration mechanisms of Canna indica.</title>
        <authorList>
            <person name="Li C."/>
        </authorList>
    </citation>
    <scope>NUCLEOTIDE SEQUENCE [LARGE SCALE GENOMIC DNA]</scope>
    <source>
        <tissue evidence="1">Flower</tissue>
    </source>
</reference>
<evidence type="ECO:0000313" key="2">
    <source>
        <dbReference type="Proteomes" id="UP001327560"/>
    </source>
</evidence>
<organism evidence="1 2">
    <name type="scientific">Canna indica</name>
    <name type="common">Indian-shot</name>
    <dbReference type="NCBI Taxonomy" id="4628"/>
    <lineage>
        <taxon>Eukaryota</taxon>
        <taxon>Viridiplantae</taxon>
        <taxon>Streptophyta</taxon>
        <taxon>Embryophyta</taxon>
        <taxon>Tracheophyta</taxon>
        <taxon>Spermatophyta</taxon>
        <taxon>Magnoliopsida</taxon>
        <taxon>Liliopsida</taxon>
        <taxon>Zingiberales</taxon>
        <taxon>Cannaceae</taxon>
        <taxon>Canna</taxon>
    </lineage>
</organism>
<name>A0AAQ3JQP8_9LILI</name>
<gene>
    <name evidence="1" type="ORF">Cni_G03223</name>
</gene>
<sequence length="264" mass="30204">MPHISLSLFSSSSHVLPPFSHFSFSSSSPPPPDERVRSQRYLPADGDCLLQGKFHGQSRGFRWHSSFHAKERVLGSPLVRARRFHLGGSLGRQRSPSLSSVGVVLAIDEGEERWQRGGGKVSVVRVEAAYLNGKEAKCFDTHDVDGLVWFKTINCGGGRESIVKLSYPIWERIKWEESRVGCNDGEDEKVERVEEYRGGVGGWKRFNCYVLVERFVLRRMDGSGVLMVDFRHNKKVHKRRSGVVRKRWQLVGGRREEREKRKNR</sequence>
<protein>
    <submittedName>
        <fullName evidence="1">Uncharacterized protein</fullName>
    </submittedName>
</protein>